<evidence type="ECO:0000313" key="2">
    <source>
        <dbReference type="Proteomes" id="UP000460715"/>
    </source>
</evidence>
<evidence type="ECO:0000313" key="1">
    <source>
        <dbReference type="EMBL" id="MXP65003.1"/>
    </source>
</evidence>
<sequence length="283" mass="30950">MPPRAFRSPQEGFTALITAMRAHDERALLGILGTAGARLIRSGDRVADRAARDQVITAYDARNEILQPGPDEAVLQVGTDDWEMPLPMVRRGNTWRFDSAAATQEIVDRRIGNNELDTIETLRAMADAQQDYARTAGRQGGLRAYARRFFSTPGHRDGLYWPAAEGEPESPLGPLAAAASAGGYDRAQRGERPEPYQGYVYRILERQGPAAPGGAMDYVVNGRMMGGFAIIAAPARYGSTGIKTFMISHDGVVWEQDLGPATEREAAAIKAFNPDKDWQRVSE</sequence>
<keyword evidence="2" id="KW-1185">Reference proteome</keyword>
<proteinExistence type="predicted"/>
<gene>
    <name evidence="1" type="ORF">E0493_16775</name>
</gene>
<dbReference type="InterPro" id="IPR021556">
    <property type="entry name" value="DUF2950"/>
</dbReference>
<dbReference type="AlphaFoldDB" id="A0A845BBN9"/>
<name>A0A845BBN9_9PROT</name>
<dbReference type="EMBL" id="SNVJ01000017">
    <property type="protein sequence ID" value="MXP65003.1"/>
    <property type="molecule type" value="Genomic_DNA"/>
</dbReference>
<organism evidence="1 2">
    <name type="scientific">Teichococcus coralli</name>
    <dbReference type="NCBI Taxonomy" id="2545983"/>
    <lineage>
        <taxon>Bacteria</taxon>
        <taxon>Pseudomonadati</taxon>
        <taxon>Pseudomonadota</taxon>
        <taxon>Alphaproteobacteria</taxon>
        <taxon>Acetobacterales</taxon>
        <taxon>Roseomonadaceae</taxon>
        <taxon>Roseomonas</taxon>
    </lineage>
</organism>
<reference evidence="1 2" key="1">
    <citation type="submission" date="2019-03" db="EMBL/GenBank/DDBJ databases">
        <title>Roseomonas sp. a novel Roseomonas species isolated from Sea whip Gorgonian.</title>
        <authorList>
            <person name="Li F."/>
            <person name="Pan X."/>
            <person name="Huang S."/>
            <person name="Li Z."/>
            <person name="Meng B."/>
        </authorList>
    </citation>
    <scope>NUCLEOTIDE SEQUENCE [LARGE SCALE GENOMIC DNA]</scope>
    <source>
        <strain evidence="1 2">M0104</strain>
    </source>
</reference>
<protein>
    <submittedName>
        <fullName evidence="1">DUF2950 domain-containing protein</fullName>
    </submittedName>
</protein>
<dbReference type="OrthoDB" id="108782at2"/>
<dbReference type="Proteomes" id="UP000460715">
    <property type="component" value="Unassembled WGS sequence"/>
</dbReference>
<accession>A0A845BBN9</accession>
<comment type="caution">
    <text evidence="1">The sequence shown here is derived from an EMBL/GenBank/DDBJ whole genome shotgun (WGS) entry which is preliminary data.</text>
</comment>
<dbReference type="Pfam" id="PF11453">
    <property type="entry name" value="DUF2950"/>
    <property type="match status" value="1"/>
</dbReference>